<evidence type="ECO:0000313" key="1">
    <source>
        <dbReference type="EMBL" id="CAI5446992.1"/>
    </source>
</evidence>
<evidence type="ECO:0000313" key="2">
    <source>
        <dbReference type="Proteomes" id="UP001152747"/>
    </source>
</evidence>
<dbReference type="Proteomes" id="UP001152747">
    <property type="component" value="Unassembled WGS sequence"/>
</dbReference>
<name>A0A9P1N101_9PELO</name>
<dbReference type="AlphaFoldDB" id="A0A9P1N101"/>
<comment type="caution">
    <text evidence="1">The sequence shown here is derived from an EMBL/GenBank/DDBJ whole genome shotgun (WGS) entry which is preliminary data.</text>
</comment>
<proteinExistence type="predicted"/>
<sequence length="151" mass="17265">MEEIYFDAIFEQLQGPGDVSKQVSVTSASASISKTTTTSATVPPLKRWKAEAAKESAQNQKVESPMVFKKQWMKRHIAEVVSEIASFTQSQTKIPEIFGKCSVLARIFGWIPSKIFFKIWFQHFVCLVHSITNDYSGNFWKFSEFRGNSKW</sequence>
<reference evidence="1" key="1">
    <citation type="submission" date="2022-11" db="EMBL/GenBank/DDBJ databases">
        <authorList>
            <person name="Kikuchi T."/>
        </authorList>
    </citation>
    <scope>NUCLEOTIDE SEQUENCE</scope>
    <source>
        <strain evidence="1">PS1010</strain>
    </source>
</reference>
<keyword evidence="2" id="KW-1185">Reference proteome</keyword>
<protein>
    <submittedName>
        <fullName evidence="1">Uncharacterized protein</fullName>
    </submittedName>
</protein>
<accession>A0A9P1N101</accession>
<gene>
    <name evidence="1" type="ORF">CAMP_LOCUS9629</name>
</gene>
<organism evidence="1 2">
    <name type="scientific">Caenorhabditis angaria</name>
    <dbReference type="NCBI Taxonomy" id="860376"/>
    <lineage>
        <taxon>Eukaryota</taxon>
        <taxon>Metazoa</taxon>
        <taxon>Ecdysozoa</taxon>
        <taxon>Nematoda</taxon>
        <taxon>Chromadorea</taxon>
        <taxon>Rhabditida</taxon>
        <taxon>Rhabditina</taxon>
        <taxon>Rhabditomorpha</taxon>
        <taxon>Rhabditoidea</taxon>
        <taxon>Rhabditidae</taxon>
        <taxon>Peloderinae</taxon>
        <taxon>Caenorhabditis</taxon>
    </lineage>
</organism>
<dbReference type="EMBL" id="CANHGI010000004">
    <property type="protein sequence ID" value="CAI5446992.1"/>
    <property type="molecule type" value="Genomic_DNA"/>
</dbReference>